<accession>A0AAN9KAE8</accession>
<dbReference type="Proteomes" id="UP001367508">
    <property type="component" value="Unassembled WGS sequence"/>
</dbReference>
<feature type="compositionally biased region" description="Low complexity" evidence="1">
    <location>
        <begin position="1"/>
        <end position="20"/>
    </location>
</feature>
<evidence type="ECO:0000313" key="2">
    <source>
        <dbReference type="EMBL" id="KAK7313872.1"/>
    </source>
</evidence>
<keyword evidence="3" id="KW-1185">Reference proteome</keyword>
<protein>
    <submittedName>
        <fullName evidence="2">Uncharacterized protein</fullName>
    </submittedName>
</protein>
<evidence type="ECO:0000313" key="3">
    <source>
        <dbReference type="Proteomes" id="UP001367508"/>
    </source>
</evidence>
<feature type="region of interest" description="Disordered" evidence="1">
    <location>
        <begin position="1"/>
        <end position="81"/>
    </location>
</feature>
<organism evidence="2 3">
    <name type="scientific">Canavalia gladiata</name>
    <name type="common">Sword bean</name>
    <name type="synonym">Dolichos gladiatus</name>
    <dbReference type="NCBI Taxonomy" id="3824"/>
    <lineage>
        <taxon>Eukaryota</taxon>
        <taxon>Viridiplantae</taxon>
        <taxon>Streptophyta</taxon>
        <taxon>Embryophyta</taxon>
        <taxon>Tracheophyta</taxon>
        <taxon>Spermatophyta</taxon>
        <taxon>Magnoliopsida</taxon>
        <taxon>eudicotyledons</taxon>
        <taxon>Gunneridae</taxon>
        <taxon>Pentapetalae</taxon>
        <taxon>rosids</taxon>
        <taxon>fabids</taxon>
        <taxon>Fabales</taxon>
        <taxon>Fabaceae</taxon>
        <taxon>Papilionoideae</taxon>
        <taxon>50 kb inversion clade</taxon>
        <taxon>NPAAA clade</taxon>
        <taxon>indigoferoid/millettioid clade</taxon>
        <taxon>Phaseoleae</taxon>
        <taxon>Canavalia</taxon>
    </lineage>
</organism>
<name>A0AAN9KAE8_CANGL</name>
<proteinExistence type="predicted"/>
<reference evidence="2 3" key="1">
    <citation type="submission" date="2024-01" db="EMBL/GenBank/DDBJ databases">
        <title>The genomes of 5 underutilized Papilionoideae crops provide insights into root nodulation and disease resistanc.</title>
        <authorList>
            <person name="Jiang F."/>
        </authorList>
    </citation>
    <scope>NUCLEOTIDE SEQUENCE [LARGE SCALE GENOMIC DNA]</scope>
    <source>
        <strain evidence="2">LVBAO_FW01</strain>
        <tissue evidence="2">Leaves</tissue>
    </source>
</reference>
<sequence>MNALTRSVHTSTSSSTISLSTKKRGYGGIKMERKPLDAEVQRSVTQRDGRSLEFPERSLRSSSPKKFSKARANSPKLSHPKKPLFFLPSTYL</sequence>
<dbReference type="AlphaFoldDB" id="A0AAN9KAE8"/>
<gene>
    <name evidence="2" type="ORF">VNO77_39074</name>
</gene>
<comment type="caution">
    <text evidence="2">The sequence shown here is derived from an EMBL/GenBank/DDBJ whole genome shotgun (WGS) entry which is preliminary data.</text>
</comment>
<evidence type="ECO:0000256" key="1">
    <source>
        <dbReference type="SAM" id="MobiDB-lite"/>
    </source>
</evidence>
<feature type="compositionally biased region" description="Basic and acidic residues" evidence="1">
    <location>
        <begin position="30"/>
        <end position="59"/>
    </location>
</feature>
<dbReference type="EMBL" id="JAYMYQ010000009">
    <property type="protein sequence ID" value="KAK7313872.1"/>
    <property type="molecule type" value="Genomic_DNA"/>
</dbReference>